<name>A0A2J7QC35_9NEOP</name>
<dbReference type="Proteomes" id="UP000235965">
    <property type="component" value="Unassembled WGS sequence"/>
</dbReference>
<organism evidence="1 2">
    <name type="scientific">Cryptotermes secundus</name>
    <dbReference type="NCBI Taxonomy" id="105785"/>
    <lineage>
        <taxon>Eukaryota</taxon>
        <taxon>Metazoa</taxon>
        <taxon>Ecdysozoa</taxon>
        <taxon>Arthropoda</taxon>
        <taxon>Hexapoda</taxon>
        <taxon>Insecta</taxon>
        <taxon>Pterygota</taxon>
        <taxon>Neoptera</taxon>
        <taxon>Polyneoptera</taxon>
        <taxon>Dictyoptera</taxon>
        <taxon>Blattodea</taxon>
        <taxon>Blattoidea</taxon>
        <taxon>Termitoidae</taxon>
        <taxon>Kalotermitidae</taxon>
        <taxon>Cryptotermitinae</taxon>
        <taxon>Cryptotermes</taxon>
    </lineage>
</organism>
<accession>A0A2J7QC35</accession>
<proteinExistence type="predicted"/>
<protein>
    <submittedName>
        <fullName evidence="1">Uncharacterized protein</fullName>
    </submittedName>
</protein>
<keyword evidence="2" id="KW-1185">Reference proteome</keyword>
<dbReference type="AlphaFoldDB" id="A0A2J7QC35"/>
<evidence type="ECO:0000313" key="2">
    <source>
        <dbReference type="Proteomes" id="UP000235965"/>
    </source>
</evidence>
<evidence type="ECO:0000313" key="1">
    <source>
        <dbReference type="EMBL" id="PNF26141.1"/>
    </source>
</evidence>
<comment type="caution">
    <text evidence="1">The sequence shown here is derived from an EMBL/GenBank/DDBJ whole genome shotgun (WGS) entry which is preliminary data.</text>
</comment>
<reference evidence="1 2" key="1">
    <citation type="submission" date="2017-12" db="EMBL/GenBank/DDBJ databases">
        <title>Hemimetabolous genomes reveal molecular basis of termite eusociality.</title>
        <authorList>
            <person name="Harrison M.C."/>
            <person name="Jongepier E."/>
            <person name="Robertson H.M."/>
            <person name="Arning N."/>
            <person name="Bitard-Feildel T."/>
            <person name="Chao H."/>
            <person name="Childers C.P."/>
            <person name="Dinh H."/>
            <person name="Doddapaneni H."/>
            <person name="Dugan S."/>
            <person name="Gowin J."/>
            <person name="Greiner C."/>
            <person name="Han Y."/>
            <person name="Hu H."/>
            <person name="Hughes D.S.T."/>
            <person name="Huylmans A.-K."/>
            <person name="Kemena C."/>
            <person name="Kremer L.P.M."/>
            <person name="Lee S.L."/>
            <person name="Lopez-Ezquerra A."/>
            <person name="Mallet L."/>
            <person name="Monroy-Kuhn J.M."/>
            <person name="Moser A."/>
            <person name="Murali S.C."/>
            <person name="Muzny D.M."/>
            <person name="Otani S."/>
            <person name="Piulachs M.-D."/>
            <person name="Poelchau M."/>
            <person name="Qu J."/>
            <person name="Schaub F."/>
            <person name="Wada-Katsumata A."/>
            <person name="Worley K.C."/>
            <person name="Xie Q."/>
            <person name="Ylla G."/>
            <person name="Poulsen M."/>
            <person name="Gibbs R.A."/>
            <person name="Schal C."/>
            <person name="Richards S."/>
            <person name="Belles X."/>
            <person name="Korb J."/>
            <person name="Bornberg-Bauer E."/>
        </authorList>
    </citation>
    <scope>NUCLEOTIDE SEQUENCE [LARGE SCALE GENOMIC DNA]</scope>
    <source>
        <tissue evidence="1">Whole body</tissue>
    </source>
</reference>
<dbReference type="InParanoid" id="A0A2J7QC35"/>
<sequence length="64" mass="7415">MKHFILNTYWVSCNCTCVPLGLAVRGLIYHGTEKGRRINYGYYKMLQFRALNSVSSNMAFNKAY</sequence>
<dbReference type="EMBL" id="NEVH01016292">
    <property type="protein sequence ID" value="PNF26141.1"/>
    <property type="molecule type" value="Genomic_DNA"/>
</dbReference>
<gene>
    <name evidence="1" type="ORF">B7P43_G04454</name>
</gene>